<keyword evidence="2" id="KW-1185">Reference proteome</keyword>
<comment type="caution">
    <text evidence="1">The sequence shown here is derived from an EMBL/GenBank/DDBJ whole genome shotgun (WGS) entry which is preliminary data.</text>
</comment>
<dbReference type="Gramene" id="mRNA:HanXRQr2_Chr17g0799501">
    <property type="protein sequence ID" value="CDS:HanXRQr2_Chr17g0799501.1"/>
    <property type="gene ID" value="HanXRQr2_Chr17g0799501"/>
</dbReference>
<dbReference type="AlphaFoldDB" id="A0A9K3DGY3"/>
<proteinExistence type="predicted"/>
<dbReference type="EMBL" id="MNCJ02000332">
    <property type="protein sequence ID" value="KAF5755160.1"/>
    <property type="molecule type" value="Genomic_DNA"/>
</dbReference>
<sequence>MTGAYYVRITSPREGTKIKVNGNTDRLIGMLTYKDESLTVTGDEIHMDKSNELNKE</sequence>
<evidence type="ECO:0000313" key="1">
    <source>
        <dbReference type="EMBL" id="KAF5755160.1"/>
    </source>
</evidence>
<reference evidence="1" key="1">
    <citation type="journal article" date="2017" name="Nature">
        <title>The sunflower genome provides insights into oil metabolism, flowering and Asterid evolution.</title>
        <authorList>
            <person name="Badouin H."/>
            <person name="Gouzy J."/>
            <person name="Grassa C.J."/>
            <person name="Murat F."/>
            <person name="Staton S.E."/>
            <person name="Cottret L."/>
            <person name="Lelandais-Briere C."/>
            <person name="Owens G.L."/>
            <person name="Carrere S."/>
            <person name="Mayjonade B."/>
            <person name="Legrand L."/>
            <person name="Gill N."/>
            <person name="Kane N.C."/>
            <person name="Bowers J.E."/>
            <person name="Hubner S."/>
            <person name="Bellec A."/>
            <person name="Berard A."/>
            <person name="Berges H."/>
            <person name="Blanchet N."/>
            <person name="Boniface M.C."/>
            <person name="Brunel D."/>
            <person name="Catrice O."/>
            <person name="Chaidir N."/>
            <person name="Claudel C."/>
            <person name="Donnadieu C."/>
            <person name="Faraut T."/>
            <person name="Fievet G."/>
            <person name="Helmstetter N."/>
            <person name="King M."/>
            <person name="Knapp S.J."/>
            <person name="Lai Z."/>
            <person name="Le Paslier M.C."/>
            <person name="Lippi Y."/>
            <person name="Lorenzon L."/>
            <person name="Mandel J.R."/>
            <person name="Marage G."/>
            <person name="Marchand G."/>
            <person name="Marquand E."/>
            <person name="Bret-Mestries E."/>
            <person name="Morien E."/>
            <person name="Nambeesan S."/>
            <person name="Nguyen T."/>
            <person name="Pegot-Espagnet P."/>
            <person name="Pouilly N."/>
            <person name="Raftis F."/>
            <person name="Sallet E."/>
            <person name="Schiex T."/>
            <person name="Thomas J."/>
            <person name="Vandecasteele C."/>
            <person name="Vares D."/>
            <person name="Vear F."/>
            <person name="Vautrin S."/>
            <person name="Crespi M."/>
            <person name="Mangin B."/>
            <person name="Burke J.M."/>
            <person name="Salse J."/>
            <person name="Munos S."/>
            <person name="Vincourt P."/>
            <person name="Rieseberg L.H."/>
            <person name="Langlade N.B."/>
        </authorList>
    </citation>
    <scope>NUCLEOTIDE SEQUENCE</scope>
    <source>
        <tissue evidence="1">Leaves</tissue>
    </source>
</reference>
<protein>
    <submittedName>
        <fullName evidence="1">Uncharacterized protein</fullName>
    </submittedName>
</protein>
<organism evidence="1 2">
    <name type="scientific">Helianthus annuus</name>
    <name type="common">Common sunflower</name>
    <dbReference type="NCBI Taxonomy" id="4232"/>
    <lineage>
        <taxon>Eukaryota</taxon>
        <taxon>Viridiplantae</taxon>
        <taxon>Streptophyta</taxon>
        <taxon>Embryophyta</taxon>
        <taxon>Tracheophyta</taxon>
        <taxon>Spermatophyta</taxon>
        <taxon>Magnoliopsida</taxon>
        <taxon>eudicotyledons</taxon>
        <taxon>Gunneridae</taxon>
        <taxon>Pentapetalae</taxon>
        <taxon>asterids</taxon>
        <taxon>campanulids</taxon>
        <taxon>Asterales</taxon>
        <taxon>Asteraceae</taxon>
        <taxon>Asteroideae</taxon>
        <taxon>Heliantheae alliance</taxon>
        <taxon>Heliantheae</taxon>
        <taxon>Helianthus</taxon>
    </lineage>
</organism>
<reference evidence="1" key="2">
    <citation type="submission" date="2020-06" db="EMBL/GenBank/DDBJ databases">
        <title>Helianthus annuus Genome sequencing and assembly Release 2.</title>
        <authorList>
            <person name="Gouzy J."/>
            <person name="Langlade N."/>
            <person name="Munos S."/>
        </authorList>
    </citation>
    <scope>NUCLEOTIDE SEQUENCE</scope>
    <source>
        <tissue evidence="1">Leaves</tissue>
    </source>
</reference>
<name>A0A9K3DGY3_HELAN</name>
<evidence type="ECO:0000313" key="2">
    <source>
        <dbReference type="Proteomes" id="UP000215914"/>
    </source>
</evidence>
<accession>A0A9K3DGY3</accession>
<dbReference type="Proteomes" id="UP000215914">
    <property type="component" value="Unassembled WGS sequence"/>
</dbReference>
<gene>
    <name evidence="1" type="ORF">HanXRQr2_Chr17g0799501</name>
</gene>